<sequence length="206" mass="22261">MPAACVEIACAPATEAFIADPHADALVRPALEILRGVPGVRHIHYALDPARNYAYVLNVWASLDDHRRLQADGKTYAALAKRVALVKARRSDIEHVLATSGDPCQVLRAPANEVVHFAVKSGGEVGALEGLVGTLVEALRRACDVSVFWGRIAEREDTLCLVAGWNSVETSWETALTNAEVSNIVKEIGVVADMQRVSLKLTEWVG</sequence>
<organism evidence="1 2">
    <name type="scientific">Daedalea quercina L-15889</name>
    <dbReference type="NCBI Taxonomy" id="1314783"/>
    <lineage>
        <taxon>Eukaryota</taxon>
        <taxon>Fungi</taxon>
        <taxon>Dikarya</taxon>
        <taxon>Basidiomycota</taxon>
        <taxon>Agaricomycotina</taxon>
        <taxon>Agaricomycetes</taxon>
        <taxon>Polyporales</taxon>
        <taxon>Fomitopsis</taxon>
    </lineage>
</organism>
<dbReference type="STRING" id="1314783.A0A165N2W0"/>
<dbReference type="Proteomes" id="UP000076727">
    <property type="component" value="Unassembled WGS sequence"/>
</dbReference>
<gene>
    <name evidence="1" type="ORF">DAEQUDRAFT_768014</name>
</gene>
<proteinExistence type="predicted"/>
<evidence type="ECO:0000313" key="2">
    <source>
        <dbReference type="Proteomes" id="UP000076727"/>
    </source>
</evidence>
<reference evidence="1 2" key="1">
    <citation type="journal article" date="2016" name="Mol. Biol. Evol.">
        <title>Comparative Genomics of Early-Diverging Mushroom-Forming Fungi Provides Insights into the Origins of Lignocellulose Decay Capabilities.</title>
        <authorList>
            <person name="Nagy L.G."/>
            <person name="Riley R."/>
            <person name="Tritt A."/>
            <person name="Adam C."/>
            <person name="Daum C."/>
            <person name="Floudas D."/>
            <person name="Sun H."/>
            <person name="Yadav J.S."/>
            <person name="Pangilinan J."/>
            <person name="Larsson K.H."/>
            <person name="Matsuura K."/>
            <person name="Barry K."/>
            <person name="Labutti K."/>
            <person name="Kuo R."/>
            <person name="Ohm R.A."/>
            <person name="Bhattacharya S.S."/>
            <person name="Shirouzu T."/>
            <person name="Yoshinaga Y."/>
            <person name="Martin F.M."/>
            <person name="Grigoriev I.V."/>
            <person name="Hibbett D.S."/>
        </authorList>
    </citation>
    <scope>NUCLEOTIDE SEQUENCE [LARGE SCALE GENOMIC DNA]</scope>
    <source>
        <strain evidence="1 2">L-15889</strain>
    </source>
</reference>
<dbReference type="AlphaFoldDB" id="A0A165N2W0"/>
<evidence type="ECO:0008006" key="3">
    <source>
        <dbReference type="Google" id="ProtNLM"/>
    </source>
</evidence>
<protein>
    <recommendedName>
        <fullName evidence="3">ABM domain-containing protein</fullName>
    </recommendedName>
</protein>
<dbReference type="OrthoDB" id="3830579at2759"/>
<accession>A0A165N2W0</accession>
<dbReference type="EMBL" id="KV429089">
    <property type="protein sequence ID" value="KZT66440.1"/>
    <property type="molecule type" value="Genomic_DNA"/>
</dbReference>
<evidence type="ECO:0000313" key="1">
    <source>
        <dbReference type="EMBL" id="KZT66440.1"/>
    </source>
</evidence>
<name>A0A165N2W0_9APHY</name>
<keyword evidence="2" id="KW-1185">Reference proteome</keyword>